<sequence>YSIRLQLERNRFQLLKYHHILTAQQHLINQLQLIDSD</sequence>
<protein>
    <submittedName>
        <fullName evidence="1">Uncharacterized protein</fullName>
    </submittedName>
</protein>
<dbReference type="Proteomes" id="UP000663823">
    <property type="component" value="Unassembled WGS sequence"/>
</dbReference>
<accession>A0A820FAG0</accession>
<dbReference type="EMBL" id="CAJOAX010035217">
    <property type="protein sequence ID" value="CAF4261456.1"/>
    <property type="molecule type" value="Genomic_DNA"/>
</dbReference>
<evidence type="ECO:0000313" key="1">
    <source>
        <dbReference type="EMBL" id="CAF4261456.1"/>
    </source>
</evidence>
<dbReference type="AlphaFoldDB" id="A0A820FAG0"/>
<reference evidence="1" key="1">
    <citation type="submission" date="2021-02" db="EMBL/GenBank/DDBJ databases">
        <authorList>
            <person name="Nowell W R."/>
        </authorList>
    </citation>
    <scope>NUCLEOTIDE SEQUENCE</scope>
</reference>
<name>A0A820FAG0_9BILA</name>
<gene>
    <name evidence="1" type="ORF">OTI717_LOCUS40782</name>
</gene>
<comment type="caution">
    <text evidence="1">The sequence shown here is derived from an EMBL/GenBank/DDBJ whole genome shotgun (WGS) entry which is preliminary data.</text>
</comment>
<evidence type="ECO:0000313" key="2">
    <source>
        <dbReference type="Proteomes" id="UP000663823"/>
    </source>
</evidence>
<feature type="non-terminal residue" evidence="1">
    <location>
        <position position="1"/>
    </location>
</feature>
<organism evidence="1 2">
    <name type="scientific">Rotaria sordida</name>
    <dbReference type="NCBI Taxonomy" id="392033"/>
    <lineage>
        <taxon>Eukaryota</taxon>
        <taxon>Metazoa</taxon>
        <taxon>Spiralia</taxon>
        <taxon>Gnathifera</taxon>
        <taxon>Rotifera</taxon>
        <taxon>Eurotatoria</taxon>
        <taxon>Bdelloidea</taxon>
        <taxon>Philodinida</taxon>
        <taxon>Philodinidae</taxon>
        <taxon>Rotaria</taxon>
    </lineage>
</organism>
<proteinExistence type="predicted"/>